<protein>
    <submittedName>
        <fullName evidence="3">DUF218 domain</fullName>
    </submittedName>
</protein>
<feature type="domain" description="DUF218" evidence="1">
    <location>
        <begin position="4"/>
        <end position="133"/>
    </location>
</feature>
<name>A0A378JHX8_9GAMM</name>
<dbReference type="AlphaFoldDB" id="A0A378JHX8"/>
<sequence length="169" mass="19374">MEHIILILGSYNNDQGELSHIATARLMKGISDYKEHGNSKILLTGGYGDHFNRTDKPHTFYAKLFLIENKISEDDILEEVESTYTLEDALLSKEIIDKHSPEKIIIVTSDFHMSRVQFIFNSIFNGYQLQYSAATTYVSTEEYNAILSQEEKKLETIKQKIGYPNGIPY</sequence>
<reference evidence="2 4" key="1">
    <citation type="submission" date="2015-11" db="EMBL/GenBank/DDBJ databases">
        <title>Genomic analysis of 38 Legionella species identifies large and diverse effector repertoires.</title>
        <authorList>
            <person name="Burstein D."/>
            <person name="Amaro F."/>
            <person name="Zusman T."/>
            <person name="Lifshitz Z."/>
            <person name="Cohen O."/>
            <person name="Gilbert J.A."/>
            <person name="Pupko T."/>
            <person name="Shuman H.A."/>
            <person name="Segal G."/>
        </authorList>
    </citation>
    <scope>NUCLEOTIDE SEQUENCE [LARGE SCALE GENOMIC DNA]</scope>
    <source>
        <strain evidence="2 4">Lyon 8420412</strain>
    </source>
</reference>
<proteinExistence type="predicted"/>
<dbReference type="Pfam" id="PF02698">
    <property type="entry name" value="DUF218"/>
    <property type="match status" value="1"/>
</dbReference>
<dbReference type="STRING" id="45066.Lgra_1376"/>
<gene>
    <name evidence="2" type="ORF">Lgra_1376</name>
    <name evidence="3" type="ORF">NCTC12388_03243</name>
</gene>
<dbReference type="EMBL" id="LNYE01000020">
    <property type="protein sequence ID" value="KTD11918.1"/>
    <property type="molecule type" value="Genomic_DNA"/>
</dbReference>
<evidence type="ECO:0000313" key="4">
    <source>
        <dbReference type="Proteomes" id="UP000054691"/>
    </source>
</evidence>
<dbReference type="Proteomes" id="UP000054691">
    <property type="component" value="Unassembled WGS sequence"/>
</dbReference>
<dbReference type="GO" id="GO:0005886">
    <property type="term" value="C:plasma membrane"/>
    <property type="evidence" value="ECO:0007669"/>
    <property type="project" value="TreeGrafter"/>
</dbReference>
<reference evidence="3 5" key="2">
    <citation type="submission" date="2018-06" db="EMBL/GenBank/DDBJ databases">
        <authorList>
            <consortium name="Pathogen Informatics"/>
            <person name="Doyle S."/>
        </authorList>
    </citation>
    <scope>NUCLEOTIDE SEQUENCE [LARGE SCALE GENOMIC DNA]</scope>
    <source>
        <strain evidence="3 5">NCTC12388</strain>
    </source>
</reference>
<evidence type="ECO:0000313" key="2">
    <source>
        <dbReference type="EMBL" id="KTD11918.1"/>
    </source>
</evidence>
<evidence type="ECO:0000313" key="3">
    <source>
        <dbReference type="EMBL" id="STX46477.1"/>
    </source>
</evidence>
<accession>A0A378JHX8</accession>
<evidence type="ECO:0000259" key="1">
    <source>
        <dbReference type="Pfam" id="PF02698"/>
    </source>
</evidence>
<dbReference type="Gene3D" id="3.40.50.620">
    <property type="entry name" value="HUPs"/>
    <property type="match status" value="1"/>
</dbReference>
<dbReference type="CDD" id="cd06259">
    <property type="entry name" value="YdcF-like"/>
    <property type="match status" value="1"/>
</dbReference>
<evidence type="ECO:0000313" key="5">
    <source>
        <dbReference type="Proteomes" id="UP000254476"/>
    </source>
</evidence>
<dbReference type="PANTHER" id="PTHR30336">
    <property type="entry name" value="INNER MEMBRANE PROTEIN, PROBABLE PERMEASE"/>
    <property type="match status" value="1"/>
</dbReference>
<organism evidence="3 5">
    <name type="scientific">Legionella gratiana</name>
    <dbReference type="NCBI Taxonomy" id="45066"/>
    <lineage>
        <taxon>Bacteria</taxon>
        <taxon>Pseudomonadati</taxon>
        <taxon>Pseudomonadota</taxon>
        <taxon>Gammaproteobacteria</taxon>
        <taxon>Legionellales</taxon>
        <taxon>Legionellaceae</taxon>
        <taxon>Legionella</taxon>
    </lineage>
</organism>
<dbReference type="InterPro" id="IPR014729">
    <property type="entry name" value="Rossmann-like_a/b/a_fold"/>
</dbReference>
<dbReference type="Proteomes" id="UP000254476">
    <property type="component" value="Unassembled WGS sequence"/>
</dbReference>
<dbReference type="EMBL" id="UGOB01000001">
    <property type="protein sequence ID" value="STX46477.1"/>
    <property type="molecule type" value="Genomic_DNA"/>
</dbReference>
<dbReference type="PANTHER" id="PTHR30336:SF20">
    <property type="entry name" value="DUF218 DOMAIN-CONTAINING PROTEIN"/>
    <property type="match status" value="1"/>
</dbReference>
<keyword evidence="4" id="KW-1185">Reference proteome</keyword>
<dbReference type="RefSeq" id="WP_058498518.1">
    <property type="nucleotide sequence ID" value="NZ_CAAAHW010000007.1"/>
</dbReference>
<dbReference type="InterPro" id="IPR003848">
    <property type="entry name" value="DUF218"/>
</dbReference>
<dbReference type="OrthoDB" id="9782395at2"/>
<dbReference type="InterPro" id="IPR051599">
    <property type="entry name" value="Cell_Envelope_Assoc"/>
</dbReference>